<evidence type="ECO:0000313" key="3">
    <source>
        <dbReference type="EMBL" id="MFB5192573.1"/>
    </source>
</evidence>
<keyword evidence="4" id="KW-1185">Reference proteome</keyword>
<accession>A0ABV5AK79</accession>
<keyword evidence="1" id="KW-0560">Oxidoreductase</keyword>
<dbReference type="CDD" id="cd19081">
    <property type="entry name" value="AKR_AKR9C1"/>
    <property type="match status" value="1"/>
</dbReference>
<dbReference type="InterPro" id="IPR023210">
    <property type="entry name" value="NADP_OxRdtase_dom"/>
</dbReference>
<dbReference type="PRINTS" id="PR00069">
    <property type="entry name" value="ALDKETRDTASE"/>
</dbReference>
<evidence type="ECO:0000313" key="4">
    <source>
        <dbReference type="Proteomes" id="UP001579974"/>
    </source>
</evidence>
<dbReference type="Proteomes" id="UP001579974">
    <property type="component" value="Unassembled WGS sequence"/>
</dbReference>
<comment type="caution">
    <text evidence="3">The sequence shown here is derived from an EMBL/GenBank/DDBJ whole genome shotgun (WGS) entry which is preliminary data.</text>
</comment>
<protein>
    <submittedName>
        <fullName evidence="3">Aldo/keto reductase</fullName>
    </submittedName>
</protein>
<reference evidence="3 4" key="1">
    <citation type="journal article" date="2024" name="Int. J. Mol. Sci.">
        <title>Exploration of Alicyclobacillus spp. Genome in Search of Antibiotic Resistance.</title>
        <authorList>
            <person name="Bucka-Kolendo J."/>
            <person name="Kiousi D.E."/>
            <person name="Dekowska A."/>
            <person name="Mikolajczuk-Szczyrba A."/>
            <person name="Karadedos D.M."/>
            <person name="Michael P."/>
            <person name="Galanis A."/>
            <person name="Sokolowska B."/>
        </authorList>
    </citation>
    <scope>NUCLEOTIDE SEQUENCE [LARGE SCALE GENOMIC DNA]</scope>
    <source>
        <strain evidence="3 4">KKP 3000</strain>
    </source>
</reference>
<name>A0ABV5AK79_9BACL</name>
<evidence type="ECO:0000256" key="1">
    <source>
        <dbReference type="ARBA" id="ARBA00023002"/>
    </source>
</evidence>
<dbReference type="Gene3D" id="3.20.20.100">
    <property type="entry name" value="NADP-dependent oxidoreductase domain"/>
    <property type="match status" value="1"/>
</dbReference>
<dbReference type="EMBL" id="JBDXSU010000024">
    <property type="protein sequence ID" value="MFB5192573.1"/>
    <property type="molecule type" value="Genomic_DNA"/>
</dbReference>
<dbReference type="InterPro" id="IPR050523">
    <property type="entry name" value="AKR_Detox_Biosynth"/>
</dbReference>
<gene>
    <name evidence="3" type="ORF">KKP3000_001778</name>
</gene>
<dbReference type="InterPro" id="IPR020471">
    <property type="entry name" value="AKR"/>
</dbReference>
<dbReference type="SUPFAM" id="SSF51430">
    <property type="entry name" value="NAD(P)-linked oxidoreductase"/>
    <property type="match status" value="1"/>
</dbReference>
<organism evidence="3 4">
    <name type="scientific">Alicyclobacillus fastidiosus</name>
    <dbReference type="NCBI Taxonomy" id="392011"/>
    <lineage>
        <taxon>Bacteria</taxon>
        <taxon>Bacillati</taxon>
        <taxon>Bacillota</taxon>
        <taxon>Bacilli</taxon>
        <taxon>Bacillales</taxon>
        <taxon>Alicyclobacillaceae</taxon>
        <taxon>Alicyclobacillus</taxon>
    </lineage>
</organism>
<dbReference type="Pfam" id="PF00248">
    <property type="entry name" value="Aldo_ket_red"/>
    <property type="match status" value="1"/>
</dbReference>
<dbReference type="PANTHER" id="PTHR43364:SF4">
    <property type="entry name" value="NAD(P)-LINKED OXIDOREDUCTASE SUPERFAMILY PROTEIN"/>
    <property type="match status" value="1"/>
</dbReference>
<sequence>MQYRLLGKTGLKVSELCLGAMTFGRETSEDDSFRILDHFVENGGNFIDTADVYSRGISEQLVGQWLKGKNRDDYVIATKVRFAMGDGQNDVGLSRKHIIAGVEASLRRLGTDYIDLYQVHAWDPLTPLEETLSTLNDLVRRGLVRYIGASNFRAWQLQKAIHTSRSNGWEAFSCLQPQYNLLCRATEYELLSLCEHEGLGVIPWSPLRGGWLSGKFHRGMSNPPEDTRIAVAEKQGWGESWSKYNNEYTWQVTDALFEVAKQVEKTPAQTAINWLLQRQAVTAPIIGARTLAQLENNLGASGWALSPEQVATLDRASALPVTYPYDEAAEQQQRNGRQ</sequence>
<dbReference type="PANTHER" id="PTHR43364">
    <property type="entry name" value="NADH-SPECIFIC METHYLGLYOXAL REDUCTASE-RELATED"/>
    <property type="match status" value="1"/>
</dbReference>
<evidence type="ECO:0000259" key="2">
    <source>
        <dbReference type="Pfam" id="PF00248"/>
    </source>
</evidence>
<dbReference type="InterPro" id="IPR036812">
    <property type="entry name" value="NAD(P)_OxRdtase_dom_sf"/>
</dbReference>
<feature type="domain" description="NADP-dependent oxidoreductase" evidence="2">
    <location>
        <begin position="15"/>
        <end position="316"/>
    </location>
</feature>
<dbReference type="RefSeq" id="WP_275474041.1">
    <property type="nucleotide sequence ID" value="NZ_CP162940.1"/>
</dbReference>
<proteinExistence type="predicted"/>